<dbReference type="InterPro" id="IPR008929">
    <property type="entry name" value="Chondroitin_lyas"/>
</dbReference>
<dbReference type="EMBL" id="CP019791">
    <property type="protein sequence ID" value="AQT68331.1"/>
    <property type="molecule type" value="Genomic_DNA"/>
</dbReference>
<gene>
    <name evidence="7" type="ORF">STSP2_01490</name>
</gene>
<dbReference type="SUPFAM" id="SSF48230">
    <property type="entry name" value="Chondroitin AC/alginate lyase"/>
    <property type="match status" value="1"/>
</dbReference>
<dbReference type="KEGG" id="alus:STSP2_01490"/>
<dbReference type="InterPro" id="IPR031680">
    <property type="entry name" value="Hepar_II_III_N"/>
</dbReference>
<keyword evidence="4" id="KW-0456">Lyase</keyword>
<dbReference type="Pfam" id="PF16889">
    <property type="entry name" value="Hepar_II_III_N"/>
    <property type="match status" value="1"/>
</dbReference>
<feature type="domain" description="Heparin-sulfate lyase N-terminal" evidence="6">
    <location>
        <begin position="124"/>
        <end position="297"/>
    </location>
</feature>
<proteinExistence type="predicted"/>
<name>A0A1U9NK86_9BACT</name>
<dbReference type="AlphaFoldDB" id="A0A1U9NK86"/>
<sequence>MYKLSRLYHTVKHLKSEQVYGQIWNRLRGKFENTEHFCKQSVPECDGCRWPASIEILPPGMQDNKTEHLLNGKFSFVNCTHNIGWMPEWNCEYLPKLWQYNLHYFEWLWALEYEDAKAVVSDWIDSHKLARGQVGWEPYPVSLRLMNWCGVFFSKHRVDIESDGEFTERLWKSFFLQCQWLIKHLEVHLLGNHYFENAAALVFVGSCFEGQSAKKWLDCGLGILHEQIPEQILPDGMHFELSPMYHSRMVYLLAILAATKNRLITELVEEPLERMVDALKKICHPDGQIALLNDSALGIYNEPDQLIEYCGKLLDRDFSQEQCGNFELPNAGYYGWRDKDDNYVICDAGNIGPDYIPGHAHADIFNFELSLGGQRVIIDSGVYDYVESDERRYCRSTAAHNTVEINGLDQCECWGAFRVARRGYPRDIKFQADENGFVLSGNHSGYERVPGGPIHHRAVHWHESGRLKICDRITSKRPVHSISHMHLHSECEIVSFNDHEIIVSYPAGQFLINMSKQSVVSIVNSHYCPRFGIKLKSNVICMTSEGSDIRLAYSLMNMD</sequence>
<evidence type="ECO:0000256" key="1">
    <source>
        <dbReference type="ARBA" id="ARBA00004418"/>
    </source>
</evidence>
<dbReference type="STRING" id="1936003.STSP2_01490"/>
<protein>
    <submittedName>
        <fullName evidence="7">Heparinase II/III-like protein</fullName>
    </submittedName>
</protein>
<dbReference type="GO" id="GO:0016829">
    <property type="term" value="F:lyase activity"/>
    <property type="evidence" value="ECO:0007669"/>
    <property type="project" value="UniProtKB-KW"/>
</dbReference>
<evidence type="ECO:0000313" key="8">
    <source>
        <dbReference type="Proteomes" id="UP000189674"/>
    </source>
</evidence>
<accession>A0A1U9NK86</accession>
<evidence type="ECO:0000256" key="4">
    <source>
        <dbReference type="ARBA" id="ARBA00023239"/>
    </source>
</evidence>
<dbReference type="Gene3D" id="1.50.10.100">
    <property type="entry name" value="Chondroitin AC/alginate lyase"/>
    <property type="match status" value="1"/>
</dbReference>
<dbReference type="PANTHER" id="PTHR39210">
    <property type="entry name" value="HEPARIN-SULFATE LYASE"/>
    <property type="match status" value="1"/>
</dbReference>
<dbReference type="PANTHER" id="PTHR39210:SF1">
    <property type="entry name" value="HEPARIN-SULFATE LYASE"/>
    <property type="match status" value="1"/>
</dbReference>
<keyword evidence="8" id="KW-1185">Reference proteome</keyword>
<dbReference type="GO" id="GO:0042597">
    <property type="term" value="C:periplasmic space"/>
    <property type="evidence" value="ECO:0007669"/>
    <property type="project" value="UniProtKB-SubCell"/>
</dbReference>
<evidence type="ECO:0000259" key="6">
    <source>
        <dbReference type="Pfam" id="PF16889"/>
    </source>
</evidence>
<evidence type="ECO:0000256" key="2">
    <source>
        <dbReference type="ARBA" id="ARBA00022729"/>
    </source>
</evidence>
<dbReference type="InterPro" id="IPR012480">
    <property type="entry name" value="Hepar_II_III_C"/>
</dbReference>
<dbReference type="Gene3D" id="2.70.98.70">
    <property type="match status" value="1"/>
</dbReference>
<dbReference type="Pfam" id="PF07940">
    <property type="entry name" value="Hepar_II_III_C"/>
    <property type="match status" value="1"/>
</dbReference>
<evidence type="ECO:0000313" key="7">
    <source>
        <dbReference type="EMBL" id="AQT68331.1"/>
    </source>
</evidence>
<reference evidence="8" key="1">
    <citation type="submission" date="2017-02" db="EMBL/GenBank/DDBJ databases">
        <title>Comparative genomics and description of representatives of a novel lineage of planctomycetes thriving in anoxic sediments.</title>
        <authorList>
            <person name="Spring S."/>
            <person name="Bunk B."/>
            <person name="Sproer C."/>
        </authorList>
    </citation>
    <scope>NUCLEOTIDE SEQUENCE [LARGE SCALE GENOMIC DNA]</scope>
    <source>
        <strain evidence="8">ST-NAGAB-D1</strain>
    </source>
</reference>
<evidence type="ECO:0000256" key="3">
    <source>
        <dbReference type="ARBA" id="ARBA00022764"/>
    </source>
</evidence>
<evidence type="ECO:0000259" key="5">
    <source>
        <dbReference type="Pfam" id="PF07940"/>
    </source>
</evidence>
<keyword evidence="3" id="KW-0574">Periplasm</keyword>
<comment type="subcellular location">
    <subcellularLocation>
        <location evidence="1">Periplasm</location>
    </subcellularLocation>
</comment>
<organism evidence="7 8">
    <name type="scientific">Anaerohalosphaera lusitana</name>
    <dbReference type="NCBI Taxonomy" id="1936003"/>
    <lineage>
        <taxon>Bacteria</taxon>
        <taxon>Pseudomonadati</taxon>
        <taxon>Planctomycetota</taxon>
        <taxon>Phycisphaerae</taxon>
        <taxon>Sedimentisphaerales</taxon>
        <taxon>Anaerohalosphaeraceae</taxon>
        <taxon>Anaerohalosphaera</taxon>
    </lineage>
</organism>
<feature type="domain" description="Heparinase II/III-like C-terminal" evidence="5">
    <location>
        <begin position="327"/>
        <end position="546"/>
    </location>
</feature>
<dbReference type="Proteomes" id="UP000189674">
    <property type="component" value="Chromosome"/>
</dbReference>
<keyword evidence="2" id="KW-0732">Signal</keyword>